<reference evidence="1" key="2">
    <citation type="journal article" date="2015" name="Data Brief">
        <title>Shoot transcriptome of the giant reed, Arundo donax.</title>
        <authorList>
            <person name="Barrero R.A."/>
            <person name="Guerrero F.D."/>
            <person name="Moolhuijzen P."/>
            <person name="Goolsby J.A."/>
            <person name="Tidwell J."/>
            <person name="Bellgard S.E."/>
            <person name="Bellgard M.I."/>
        </authorList>
    </citation>
    <scope>NUCLEOTIDE SEQUENCE</scope>
    <source>
        <tissue evidence="1">Shoot tissue taken approximately 20 cm above the soil surface</tissue>
    </source>
</reference>
<dbReference type="AlphaFoldDB" id="A0A0A9CDR1"/>
<sequence length="68" mass="7606">MCGQQLLTTEPPGRATSTHLQRQVTHTCLDQSPILNFLWTHFTHTCQIGALSLFHETSCLLNLISALE</sequence>
<evidence type="ECO:0000313" key="1">
    <source>
        <dbReference type="EMBL" id="JAD71535.1"/>
    </source>
</evidence>
<name>A0A0A9CDR1_ARUDO</name>
<reference evidence="1" key="1">
    <citation type="submission" date="2014-09" db="EMBL/GenBank/DDBJ databases">
        <authorList>
            <person name="Magalhaes I.L.F."/>
            <person name="Oliveira U."/>
            <person name="Santos F.R."/>
            <person name="Vidigal T.H.D.A."/>
            <person name="Brescovit A.D."/>
            <person name="Santos A.J."/>
        </authorList>
    </citation>
    <scope>NUCLEOTIDE SEQUENCE</scope>
    <source>
        <tissue evidence="1">Shoot tissue taken approximately 20 cm above the soil surface</tissue>
    </source>
</reference>
<organism evidence="1">
    <name type="scientific">Arundo donax</name>
    <name type="common">Giant reed</name>
    <name type="synonym">Donax arundinaceus</name>
    <dbReference type="NCBI Taxonomy" id="35708"/>
    <lineage>
        <taxon>Eukaryota</taxon>
        <taxon>Viridiplantae</taxon>
        <taxon>Streptophyta</taxon>
        <taxon>Embryophyta</taxon>
        <taxon>Tracheophyta</taxon>
        <taxon>Spermatophyta</taxon>
        <taxon>Magnoliopsida</taxon>
        <taxon>Liliopsida</taxon>
        <taxon>Poales</taxon>
        <taxon>Poaceae</taxon>
        <taxon>PACMAD clade</taxon>
        <taxon>Arundinoideae</taxon>
        <taxon>Arundineae</taxon>
        <taxon>Arundo</taxon>
    </lineage>
</organism>
<accession>A0A0A9CDR1</accession>
<dbReference type="EMBL" id="GBRH01226360">
    <property type="protein sequence ID" value="JAD71535.1"/>
    <property type="molecule type" value="Transcribed_RNA"/>
</dbReference>
<protein>
    <submittedName>
        <fullName evidence="1">Uncharacterized protein</fullName>
    </submittedName>
</protein>
<proteinExistence type="predicted"/>